<proteinExistence type="predicted"/>
<dbReference type="InterPro" id="IPR000485">
    <property type="entry name" value="AsnC-type_HTH_dom"/>
</dbReference>
<accession>A0A2V1P4K0</accession>
<dbReference type="Pfam" id="PF01037">
    <property type="entry name" value="AsnC_trans_reg"/>
    <property type="match status" value="1"/>
</dbReference>
<evidence type="ECO:0000313" key="5">
    <source>
        <dbReference type="EMBL" id="PWG16232.1"/>
    </source>
</evidence>
<dbReference type="InterPro" id="IPR019888">
    <property type="entry name" value="Tscrpt_reg_AsnC-like"/>
</dbReference>
<dbReference type="GO" id="GO:0043565">
    <property type="term" value="F:sequence-specific DNA binding"/>
    <property type="evidence" value="ECO:0007669"/>
    <property type="project" value="InterPro"/>
</dbReference>
<evidence type="ECO:0000256" key="3">
    <source>
        <dbReference type="ARBA" id="ARBA00023163"/>
    </source>
</evidence>
<dbReference type="Gene3D" id="1.10.10.10">
    <property type="entry name" value="Winged helix-like DNA-binding domain superfamily/Winged helix DNA-binding domain"/>
    <property type="match status" value="1"/>
</dbReference>
<dbReference type="PANTHER" id="PTHR30154">
    <property type="entry name" value="LEUCINE-RESPONSIVE REGULATORY PROTEIN"/>
    <property type="match status" value="1"/>
</dbReference>
<dbReference type="GO" id="GO:0043200">
    <property type="term" value="P:response to amino acid"/>
    <property type="evidence" value="ECO:0007669"/>
    <property type="project" value="TreeGrafter"/>
</dbReference>
<dbReference type="PANTHER" id="PTHR30154:SF34">
    <property type="entry name" value="TRANSCRIPTIONAL REGULATOR AZLB"/>
    <property type="match status" value="1"/>
</dbReference>
<gene>
    <name evidence="5" type="ORF">DFK10_12895</name>
</gene>
<feature type="domain" description="HTH asnC-type" evidence="4">
    <location>
        <begin position="1"/>
        <end position="62"/>
    </location>
</feature>
<comment type="caution">
    <text evidence="5">The sequence shown here is derived from an EMBL/GenBank/DDBJ whole genome shotgun (WGS) entry which is preliminary data.</text>
</comment>
<dbReference type="Gene3D" id="3.30.70.920">
    <property type="match status" value="1"/>
</dbReference>
<dbReference type="AlphaFoldDB" id="A0A2V1P4K0"/>
<dbReference type="PROSITE" id="PS50956">
    <property type="entry name" value="HTH_ASNC_2"/>
    <property type="match status" value="1"/>
</dbReference>
<keyword evidence="2" id="KW-0238">DNA-binding</keyword>
<name>A0A2V1P4K0_9RHOB</name>
<dbReference type="EMBL" id="QETF01000016">
    <property type="protein sequence ID" value="PWG16232.1"/>
    <property type="molecule type" value="Genomic_DNA"/>
</dbReference>
<dbReference type="InterPro" id="IPR019887">
    <property type="entry name" value="Tscrpt_reg_AsnC/Lrp_C"/>
</dbReference>
<dbReference type="PRINTS" id="PR00033">
    <property type="entry name" value="HTHASNC"/>
</dbReference>
<keyword evidence="3" id="KW-0804">Transcription</keyword>
<evidence type="ECO:0000256" key="1">
    <source>
        <dbReference type="ARBA" id="ARBA00023015"/>
    </source>
</evidence>
<dbReference type="GO" id="GO:0005829">
    <property type="term" value="C:cytosol"/>
    <property type="evidence" value="ECO:0007669"/>
    <property type="project" value="TreeGrafter"/>
</dbReference>
<dbReference type="OrthoDB" id="8085200at2"/>
<organism evidence="5 6">
    <name type="scientific">Salibaculum griseiflavum</name>
    <dbReference type="NCBI Taxonomy" id="1914409"/>
    <lineage>
        <taxon>Bacteria</taxon>
        <taxon>Pseudomonadati</taxon>
        <taxon>Pseudomonadota</taxon>
        <taxon>Alphaproteobacteria</taxon>
        <taxon>Rhodobacterales</taxon>
        <taxon>Roseobacteraceae</taxon>
        <taxon>Salibaculum</taxon>
    </lineage>
</organism>
<protein>
    <submittedName>
        <fullName evidence="5">AsnC family transcriptional regulator</fullName>
    </submittedName>
</protein>
<dbReference type="RefSeq" id="WP_109389450.1">
    <property type="nucleotide sequence ID" value="NZ_QETF01000016.1"/>
</dbReference>
<evidence type="ECO:0000259" key="4">
    <source>
        <dbReference type="PROSITE" id="PS50956"/>
    </source>
</evidence>
<dbReference type="SUPFAM" id="SSF54909">
    <property type="entry name" value="Dimeric alpha+beta barrel"/>
    <property type="match status" value="1"/>
</dbReference>
<dbReference type="SUPFAM" id="SSF46785">
    <property type="entry name" value="Winged helix' DNA-binding domain"/>
    <property type="match status" value="1"/>
</dbReference>
<evidence type="ECO:0000313" key="6">
    <source>
        <dbReference type="Proteomes" id="UP000245293"/>
    </source>
</evidence>
<dbReference type="Proteomes" id="UP000245293">
    <property type="component" value="Unassembled WGS sequence"/>
</dbReference>
<dbReference type="InterPro" id="IPR036390">
    <property type="entry name" value="WH_DNA-bd_sf"/>
</dbReference>
<sequence>MDRLDLKILSTLQRDGQISMARLSDHVGLSLSACHRRVKLLEADGRISHYAARLNRKKVGLEIQVFIEAKLISQRKDDIEAFEAAIQDMPEVLECHLISGEFDYLIRVAARNTEDYERLYRDRLTLIPSVAQMKTLLCLSTVKEFRGFHLSDEARTSSKP</sequence>
<dbReference type="SMART" id="SM00344">
    <property type="entry name" value="HTH_ASNC"/>
    <property type="match status" value="1"/>
</dbReference>
<dbReference type="Pfam" id="PF13412">
    <property type="entry name" value="HTH_24"/>
    <property type="match status" value="1"/>
</dbReference>
<keyword evidence="1" id="KW-0805">Transcription regulation</keyword>
<keyword evidence="6" id="KW-1185">Reference proteome</keyword>
<evidence type="ECO:0000256" key="2">
    <source>
        <dbReference type="ARBA" id="ARBA00023125"/>
    </source>
</evidence>
<dbReference type="InterPro" id="IPR011008">
    <property type="entry name" value="Dimeric_a/b-barrel"/>
</dbReference>
<reference evidence="6" key="1">
    <citation type="submission" date="2018-05" db="EMBL/GenBank/DDBJ databases">
        <authorList>
            <person name="Du Z."/>
            <person name="Wang X."/>
        </authorList>
    </citation>
    <scope>NUCLEOTIDE SEQUENCE [LARGE SCALE GENOMIC DNA]</scope>
    <source>
        <strain evidence="6">WDS4C29</strain>
    </source>
</reference>
<dbReference type="InterPro" id="IPR036388">
    <property type="entry name" value="WH-like_DNA-bd_sf"/>
</dbReference>